<dbReference type="AlphaFoldDB" id="A0AAN9J4M4"/>
<gene>
    <name evidence="2" type="ORF">RIF29_07032</name>
</gene>
<dbReference type="EMBL" id="JAYWIO010000001">
    <property type="protein sequence ID" value="KAK7291689.1"/>
    <property type="molecule type" value="Genomic_DNA"/>
</dbReference>
<comment type="caution">
    <text evidence="2">The sequence shown here is derived from an EMBL/GenBank/DDBJ whole genome shotgun (WGS) entry which is preliminary data.</text>
</comment>
<feature type="transmembrane region" description="Helical" evidence="1">
    <location>
        <begin position="38"/>
        <end position="58"/>
    </location>
</feature>
<organism evidence="2 3">
    <name type="scientific">Crotalaria pallida</name>
    <name type="common">Smooth rattlebox</name>
    <name type="synonym">Crotalaria striata</name>
    <dbReference type="NCBI Taxonomy" id="3830"/>
    <lineage>
        <taxon>Eukaryota</taxon>
        <taxon>Viridiplantae</taxon>
        <taxon>Streptophyta</taxon>
        <taxon>Embryophyta</taxon>
        <taxon>Tracheophyta</taxon>
        <taxon>Spermatophyta</taxon>
        <taxon>Magnoliopsida</taxon>
        <taxon>eudicotyledons</taxon>
        <taxon>Gunneridae</taxon>
        <taxon>Pentapetalae</taxon>
        <taxon>rosids</taxon>
        <taxon>fabids</taxon>
        <taxon>Fabales</taxon>
        <taxon>Fabaceae</taxon>
        <taxon>Papilionoideae</taxon>
        <taxon>50 kb inversion clade</taxon>
        <taxon>genistoids sensu lato</taxon>
        <taxon>core genistoids</taxon>
        <taxon>Crotalarieae</taxon>
        <taxon>Crotalaria</taxon>
    </lineage>
</organism>
<keyword evidence="1" id="KW-0812">Transmembrane</keyword>
<sequence length="70" mass="8040">MIKILLLFLRIFVPSIFRSILALFLLREHMYATESSVILLTIFTDSLSLAIVCMHDMVMKYDEWSGVSGV</sequence>
<reference evidence="2 3" key="1">
    <citation type="submission" date="2024-01" db="EMBL/GenBank/DDBJ databases">
        <title>The genomes of 5 underutilized Papilionoideae crops provide insights into root nodulation and disease resistanc.</title>
        <authorList>
            <person name="Yuan L."/>
        </authorList>
    </citation>
    <scope>NUCLEOTIDE SEQUENCE [LARGE SCALE GENOMIC DNA]</scope>
    <source>
        <strain evidence="2">ZHUSHIDOU_FW_LH</strain>
        <tissue evidence="2">Leaf</tissue>
    </source>
</reference>
<accession>A0AAN9J4M4</accession>
<feature type="transmembrane region" description="Helical" evidence="1">
    <location>
        <begin position="7"/>
        <end position="26"/>
    </location>
</feature>
<proteinExistence type="predicted"/>
<keyword evidence="1" id="KW-1133">Transmembrane helix</keyword>
<keyword evidence="3" id="KW-1185">Reference proteome</keyword>
<keyword evidence="1" id="KW-0472">Membrane</keyword>
<evidence type="ECO:0000313" key="2">
    <source>
        <dbReference type="EMBL" id="KAK7291689.1"/>
    </source>
</evidence>
<dbReference type="Proteomes" id="UP001372338">
    <property type="component" value="Unassembled WGS sequence"/>
</dbReference>
<evidence type="ECO:0000256" key="1">
    <source>
        <dbReference type="SAM" id="Phobius"/>
    </source>
</evidence>
<name>A0AAN9J4M4_CROPI</name>
<protein>
    <submittedName>
        <fullName evidence="2">Uncharacterized protein</fullName>
    </submittedName>
</protein>
<evidence type="ECO:0000313" key="3">
    <source>
        <dbReference type="Proteomes" id="UP001372338"/>
    </source>
</evidence>